<keyword evidence="1" id="KW-1133">Transmembrane helix</keyword>
<name>A0A2W7Q1A8_9RHOB</name>
<protein>
    <submittedName>
        <fullName evidence="2">Uncharacterized protein</fullName>
    </submittedName>
</protein>
<keyword evidence="3" id="KW-1185">Reference proteome</keyword>
<dbReference type="STRING" id="121821.GCA_001870675_00485"/>
<evidence type="ECO:0000256" key="1">
    <source>
        <dbReference type="SAM" id="Phobius"/>
    </source>
</evidence>
<dbReference type="RefSeq" id="WP_071469347.1">
    <property type="nucleotide sequence ID" value="NZ_MEHT01000012.1"/>
</dbReference>
<dbReference type="AlphaFoldDB" id="A0A2W7Q1A8"/>
<accession>A0A2W7Q1A8</accession>
<dbReference type="OrthoDB" id="7851333at2"/>
<sequence>MPLIRPELRAVLSRWSEVLTGLGVALFGLWALQARDSFFQLLAVLVILAGLGIAFIGWRRLRFQRVGTGPGIVQVVEGQISYFGPDEGGFIALNDLVELHLIDAAQTWLMVAQDDTRLEIPVAASGSDALFDAFATLPDLRMQALLDALNDPAPPHARAIWLHPSRRNRHLQLR</sequence>
<evidence type="ECO:0000313" key="3">
    <source>
        <dbReference type="Proteomes" id="UP000249364"/>
    </source>
</evidence>
<organism evidence="2 3">
    <name type="scientific">Roseinatronobacter thiooxidans</name>
    <dbReference type="NCBI Taxonomy" id="121821"/>
    <lineage>
        <taxon>Bacteria</taxon>
        <taxon>Pseudomonadati</taxon>
        <taxon>Pseudomonadota</taxon>
        <taxon>Alphaproteobacteria</taxon>
        <taxon>Rhodobacterales</taxon>
        <taxon>Paracoccaceae</taxon>
        <taxon>Roseinatronobacter</taxon>
    </lineage>
</organism>
<gene>
    <name evidence="2" type="ORF">LY56_02080</name>
</gene>
<comment type="caution">
    <text evidence="2">The sequence shown here is derived from an EMBL/GenBank/DDBJ whole genome shotgun (WGS) entry which is preliminary data.</text>
</comment>
<dbReference type="Proteomes" id="UP000249364">
    <property type="component" value="Unassembled WGS sequence"/>
</dbReference>
<keyword evidence="1" id="KW-0812">Transmembrane</keyword>
<proteinExistence type="predicted"/>
<dbReference type="EMBL" id="QKZQ01000009">
    <property type="protein sequence ID" value="PZX42091.1"/>
    <property type="molecule type" value="Genomic_DNA"/>
</dbReference>
<keyword evidence="1" id="KW-0472">Membrane</keyword>
<feature type="transmembrane region" description="Helical" evidence="1">
    <location>
        <begin position="12"/>
        <end position="32"/>
    </location>
</feature>
<reference evidence="2 3" key="1">
    <citation type="submission" date="2018-06" db="EMBL/GenBank/DDBJ databases">
        <title>Genomic Encyclopedia of Archaeal and Bacterial Type Strains, Phase II (KMG-II): from individual species to whole genera.</title>
        <authorList>
            <person name="Goeker M."/>
        </authorList>
    </citation>
    <scope>NUCLEOTIDE SEQUENCE [LARGE SCALE GENOMIC DNA]</scope>
    <source>
        <strain evidence="2 3">DSM 13087</strain>
    </source>
</reference>
<evidence type="ECO:0000313" key="2">
    <source>
        <dbReference type="EMBL" id="PZX42091.1"/>
    </source>
</evidence>
<feature type="transmembrane region" description="Helical" evidence="1">
    <location>
        <begin position="38"/>
        <end position="58"/>
    </location>
</feature>